<dbReference type="InterPro" id="IPR050796">
    <property type="entry name" value="SCF_F-box_component"/>
</dbReference>
<dbReference type="AlphaFoldDB" id="A0AAD4SG90"/>
<organism evidence="2 3">
    <name type="scientific">Papaver atlanticum</name>
    <dbReference type="NCBI Taxonomy" id="357466"/>
    <lineage>
        <taxon>Eukaryota</taxon>
        <taxon>Viridiplantae</taxon>
        <taxon>Streptophyta</taxon>
        <taxon>Embryophyta</taxon>
        <taxon>Tracheophyta</taxon>
        <taxon>Spermatophyta</taxon>
        <taxon>Magnoliopsida</taxon>
        <taxon>Ranunculales</taxon>
        <taxon>Papaveraceae</taxon>
        <taxon>Papaveroideae</taxon>
        <taxon>Papaver</taxon>
    </lineage>
</organism>
<comment type="caution">
    <text evidence="2">The sequence shown here is derived from an EMBL/GenBank/DDBJ whole genome shotgun (WGS) entry which is preliminary data.</text>
</comment>
<evidence type="ECO:0000259" key="1">
    <source>
        <dbReference type="Pfam" id="PF07734"/>
    </source>
</evidence>
<dbReference type="PANTHER" id="PTHR31672:SF13">
    <property type="entry name" value="F-BOX PROTEIN CPR30-LIKE"/>
    <property type="match status" value="1"/>
</dbReference>
<dbReference type="Pfam" id="PF07734">
    <property type="entry name" value="FBA_1"/>
    <property type="match status" value="1"/>
</dbReference>
<sequence>MIEDPFKSKKDVVFYSSCNGLVLMNNPWSEEENDIMLWNPSTAEIKQIPKPGDDHPIAANSGSVKNYQYSHLYGLEYGRIDDDYKILRLRVCYDKRNGVCCGCEVKVYTLRTNLWKTIPYEFSYDLYLRCTVQNLIRASGALHWIQAPCASLAQEHKSISRVIVSFNVEHDIFKQVPLNSGLQELLISDDPYKSSRAEGAFLSY</sequence>
<dbReference type="EMBL" id="JAJJMB010011222">
    <property type="protein sequence ID" value="KAI3903325.1"/>
    <property type="molecule type" value="Genomic_DNA"/>
</dbReference>
<dbReference type="InterPro" id="IPR017451">
    <property type="entry name" value="F-box-assoc_interact_dom"/>
</dbReference>
<protein>
    <recommendedName>
        <fullName evidence="1">F-box associated beta-propeller type 1 domain-containing protein</fullName>
    </recommendedName>
</protein>
<gene>
    <name evidence="2" type="ORF">MKW98_031979</name>
</gene>
<keyword evidence="3" id="KW-1185">Reference proteome</keyword>
<dbReference type="InterPro" id="IPR006527">
    <property type="entry name" value="F-box-assoc_dom_typ1"/>
</dbReference>
<accession>A0AAD4SG90</accession>
<name>A0AAD4SG90_9MAGN</name>
<proteinExistence type="predicted"/>
<evidence type="ECO:0000313" key="3">
    <source>
        <dbReference type="Proteomes" id="UP001202328"/>
    </source>
</evidence>
<reference evidence="2" key="1">
    <citation type="submission" date="2022-04" db="EMBL/GenBank/DDBJ databases">
        <title>A functionally conserved STORR gene fusion in Papaver species that diverged 16.8 million years ago.</title>
        <authorList>
            <person name="Catania T."/>
        </authorList>
    </citation>
    <scope>NUCLEOTIDE SEQUENCE</scope>
    <source>
        <strain evidence="2">S-188037</strain>
    </source>
</reference>
<feature type="domain" description="F-box associated beta-propeller type 1" evidence="1">
    <location>
        <begin position="12"/>
        <end position="176"/>
    </location>
</feature>
<dbReference type="PANTHER" id="PTHR31672">
    <property type="entry name" value="BNACNNG10540D PROTEIN"/>
    <property type="match status" value="1"/>
</dbReference>
<dbReference type="NCBIfam" id="TIGR01640">
    <property type="entry name" value="F_box_assoc_1"/>
    <property type="match status" value="1"/>
</dbReference>
<evidence type="ECO:0000313" key="2">
    <source>
        <dbReference type="EMBL" id="KAI3903325.1"/>
    </source>
</evidence>
<dbReference type="Proteomes" id="UP001202328">
    <property type="component" value="Unassembled WGS sequence"/>
</dbReference>